<evidence type="ECO:0000256" key="2">
    <source>
        <dbReference type="ARBA" id="ARBA00022980"/>
    </source>
</evidence>
<dbReference type="Gene3D" id="3.30.70.330">
    <property type="match status" value="1"/>
</dbReference>
<reference evidence="5 6" key="1">
    <citation type="submission" date="2023-07" db="EMBL/GenBank/DDBJ databases">
        <title>Genomic Encyclopedia of Type Strains, Phase IV (KMG-IV): sequencing the most valuable type-strain genomes for metagenomic binning, comparative biology and taxonomic classification.</title>
        <authorList>
            <person name="Goeker M."/>
        </authorList>
    </citation>
    <scope>NUCLEOTIDE SEQUENCE [LARGE SCALE GENOMIC DNA]</scope>
    <source>
        <strain evidence="5 6">DSM 17740</strain>
    </source>
</reference>
<dbReference type="InterPro" id="IPR012678">
    <property type="entry name" value="Ribosomal_uL23/eL15/eS24_sf"/>
</dbReference>
<evidence type="ECO:0000256" key="3">
    <source>
        <dbReference type="ARBA" id="ARBA00023274"/>
    </source>
</evidence>
<dbReference type="NCBIfam" id="NF004363">
    <property type="entry name" value="PRK05738.2-4"/>
    <property type="match status" value="1"/>
</dbReference>
<dbReference type="EMBL" id="JAUSUQ010000012">
    <property type="protein sequence ID" value="MDQ0340188.1"/>
    <property type="molecule type" value="Genomic_DNA"/>
</dbReference>
<keyword evidence="3 4" id="KW-0687">Ribonucleoprotein</keyword>
<dbReference type="GO" id="GO:0005840">
    <property type="term" value="C:ribosome"/>
    <property type="evidence" value="ECO:0007669"/>
    <property type="project" value="UniProtKB-KW"/>
</dbReference>
<dbReference type="HAMAP" id="MF_01369_B">
    <property type="entry name" value="Ribosomal_uL23_B"/>
    <property type="match status" value="1"/>
</dbReference>
<dbReference type="InterPro" id="IPR012677">
    <property type="entry name" value="Nucleotide-bd_a/b_plait_sf"/>
</dbReference>
<dbReference type="Pfam" id="PF00276">
    <property type="entry name" value="Ribosomal_L23"/>
    <property type="match status" value="1"/>
</dbReference>
<protein>
    <recommendedName>
        <fullName evidence="4">Large ribosomal subunit protein uL23</fullName>
    </recommendedName>
</protein>
<evidence type="ECO:0000256" key="4">
    <source>
        <dbReference type="HAMAP-Rule" id="MF_01369"/>
    </source>
</evidence>
<keyword evidence="4" id="KW-0694">RNA-binding</keyword>
<evidence type="ECO:0000313" key="6">
    <source>
        <dbReference type="Proteomes" id="UP001232445"/>
    </source>
</evidence>
<gene>
    <name evidence="4" type="primary">rplW</name>
    <name evidence="5" type="ORF">J2S00_002993</name>
</gene>
<dbReference type="Proteomes" id="UP001232445">
    <property type="component" value="Unassembled WGS sequence"/>
</dbReference>
<keyword evidence="4" id="KW-0699">rRNA-binding</keyword>
<comment type="function">
    <text evidence="4">One of the early assembly proteins it binds 23S rRNA. One of the proteins that surrounds the polypeptide exit tunnel on the outside of the ribosome. Forms the main docking site for trigger factor binding to the ribosome.</text>
</comment>
<organism evidence="5 6">
    <name type="scientific">Caldalkalibacillus uzonensis</name>
    <dbReference type="NCBI Taxonomy" id="353224"/>
    <lineage>
        <taxon>Bacteria</taxon>
        <taxon>Bacillati</taxon>
        <taxon>Bacillota</taxon>
        <taxon>Bacilli</taxon>
        <taxon>Bacillales</taxon>
        <taxon>Bacillaceae</taxon>
        <taxon>Caldalkalibacillus</taxon>
    </lineage>
</organism>
<accession>A0ABU0CVQ5</accession>
<dbReference type="RefSeq" id="WP_307341365.1">
    <property type="nucleotide sequence ID" value="NZ_JAUSUQ010000012.1"/>
</dbReference>
<proteinExistence type="inferred from homology"/>
<sequence length="96" mass="11263">MKDPRDIIKRPIITERSTDMMEQNKYVFEVDVKANKTEIKKAVEQIFDVKVVKVNTINMKKKPKRFGRFSGFTPRRKKAIVQLSEDSKPLEFFEGA</sequence>
<dbReference type="PANTHER" id="PTHR11620">
    <property type="entry name" value="60S RIBOSOMAL PROTEIN L23A"/>
    <property type="match status" value="1"/>
</dbReference>
<comment type="similarity">
    <text evidence="1 4">Belongs to the universal ribosomal protein uL23 family.</text>
</comment>
<dbReference type="InterPro" id="IPR013025">
    <property type="entry name" value="Ribosomal_uL23-like"/>
</dbReference>
<evidence type="ECO:0000256" key="1">
    <source>
        <dbReference type="ARBA" id="ARBA00006700"/>
    </source>
</evidence>
<evidence type="ECO:0000313" key="5">
    <source>
        <dbReference type="EMBL" id="MDQ0340188.1"/>
    </source>
</evidence>
<keyword evidence="2 4" id="KW-0689">Ribosomal protein</keyword>
<keyword evidence="6" id="KW-1185">Reference proteome</keyword>
<dbReference type="SUPFAM" id="SSF54189">
    <property type="entry name" value="Ribosomal proteins S24e, L23 and L15e"/>
    <property type="match status" value="1"/>
</dbReference>
<name>A0ABU0CVQ5_9BACI</name>
<comment type="subunit">
    <text evidence="4">Part of the 50S ribosomal subunit. Contacts protein L29, and trigger factor when it is bound to the ribosome.</text>
</comment>
<comment type="caution">
    <text evidence="5">The sequence shown here is derived from an EMBL/GenBank/DDBJ whole genome shotgun (WGS) entry which is preliminary data.</text>
</comment>